<dbReference type="AlphaFoldDB" id="A0A0D3F3F3"/>
<feature type="region of interest" description="Disordered" evidence="1">
    <location>
        <begin position="131"/>
        <end position="168"/>
    </location>
</feature>
<dbReference type="Proteomes" id="UP000026960">
    <property type="component" value="Chromosome 2"/>
</dbReference>
<dbReference type="EnsemblPlants" id="OBART02G11730.1">
    <property type="protein sequence ID" value="OBART02G11730.1"/>
    <property type="gene ID" value="OBART02G11730"/>
</dbReference>
<dbReference type="PaxDb" id="65489-OBART02G11730.1"/>
<reference evidence="2" key="2">
    <citation type="submission" date="2015-03" db="UniProtKB">
        <authorList>
            <consortium name="EnsemblPlants"/>
        </authorList>
    </citation>
    <scope>IDENTIFICATION</scope>
</reference>
<dbReference type="STRING" id="65489.A0A0D3F3F3"/>
<accession>A0A0D3F3F3</accession>
<feature type="compositionally biased region" description="Basic and acidic residues" evidence="1">
    <location>
        <begin position="151"/>
        <end position="168"/>
    </location>
</feature>
<organism evidence="2">
    <name type="scientific">Oryza barthii</name>
    <dbReference type="NCBI Taxonomy" id="65489"/>
    <lineage>
        <taxon>Eukaryota</taxon>
        <taxon>Viridiplantae</taxon>
        <taxon>Streptophyta</taxon>
        <taxon>Embryophyta</taxon>
        <taxon>Tracheophyta</taxon>
        <taxon>Spermatophyta</taxon>
        <taxon>Magnoliopsida</taxon>
        <taxon>Liliopsida</taxon>
        <taxon>Poales</taxon>
        <taxon>Poaceae</taxon>
        <taxon>BOP clade</taxon>
        <taxon>Oryzoideae</taxon>
        <taxon>Oryzeae</taxon>
        <taxon>Oryzinae</taxon>
        <taxon>Oryza</taxon>
    </lineage>
</organism>
<dbReference type="Gene3D" id="3.30.260.10">
    <property type="entry name" value="TCP-1-like chaperonin intermediate domain"/>
    <property type="match status" value="1"/>
</dbReference>
<name>A0A0D3F3F3_9ORYZ</name>
<evidence type="ECO:0000256" key="1">
    <source>
        <dbReference type="SAM" id="MobiDB-lite"/>
    </source>
</evidence>
<dbReference type="HOGENOM" id="CLU_1436591_0_0_1"/>
<protein>
    <submittedName>
        <fullName evidence="2">Uncharacterized protein</fullName>
    </submittedName>
</protein>
<dbReference type="InterPro" id="IPR027410">
    <property type="entry name" value="TCP-1-like_intermed_sf"/>
</dbReference>
<dbReference type="Gramene" id="OBART02G11730.1">
    <property type="protein sequence ID" value="OBART02G11730.1"/>
    <property type="gene ID" value="OBART02G11730"/>
</dbReference>
<dbReference type="SUPFAM" id="SSF54849">
    <property type="entry name" value="GroEL-intermediate domain like"/>
    <property type="match status" value="1"/>
</dbReference>
<dbReference type="eggNOG" id="KOG0358">
    <property type="taxonomic scope" value="Eukaryota"/>
</dbReference>
<keyword evidence="3" id="KW-1185">Reference proteome</keyword>
<proteinExistence type="predicted"/>
<reference evidence="2" key="1">
    <citation type="journal article" date="2009" name="Rice">
        <title>De Novo Next Generation Sequencing of Plant Genomes.</title>
        <authorList>
            <person name="Rounsley S."/>
            <person name="Marri P.R."/>
            <person name="Yu Y."/>
            <person name="He R."/>
            <person name="Sisneros N."/>
            <person name="Goicoechea J.L."/>
            <person name="Lee S.J."/>
            <person name="Angelova A."/>
            <person name="Kudrna D."/>
            <person name="Luo M."/>
            <person name="Affourtit J."/>
            <person name="Desany B."/>
            <person name="Knight J."/>
            <person name="Niazi F."/>
            <person name="Egholm M."/>
            <person name="Wing R.A."/>
        </authorList>
    </citation>
    <scope>NUCLEOTIDE SEQUENCE [LARGE SCALE GENOMIC DNA]</scope>
    <source>
        <strain evidence="2">cv. IRGC 105608</strain>
    </source>
</reference>
<sequence length="184" mass="20620">MAIPIELSEHDSLVKSASTVLNSKVVCQYSSLLSQLAIDATLALVDPAHPDLLDLRSRGGPDWRHPIRRGYCWRPHWQKPGSSPLPLRRVRLWPRRLWAPRGRARQLMGEVREVEVRLTALDVERGDVVRTRGHLGGGEGAQPDARLLPRRKGDEDGNGDSMREENVKGDWSGMVPILEIFSGI</sequence>
<evidence type="ECO:0000313" key="3">
    <source>
        <dbReference type="Proteomes" id="UP000026960"/>
    </source>
</evidence>
<evidence type="ECO:0000313" key="2">
    <source>
        <dbReference type="EnsemblPlants" id="OBART02G11730.1"/>
    </source>
</evidence>